<evidence type="ECO:0000256" key="1">
    <source>
        <dbReference type="ARBA" id="ARBA00022722"/>
    </source>
</evidence>
<feature type="domain" description="3'-5' exonuclease" evidence="4">
    <location>
        <begin position="41"/>
        <end position="215"/>
    </location>
</feature>
<dbReference type="GO" id="GO:0008408">
    <property type="term" value="F:3'-5' exonuclease activity"/>
    <property type="evidence" value="ECO:0007669"/>
    <property type="project" value="InterPro"/>
</dbReference>
<dbReference type="Proteomes" id="UP001362999">
    <property type="component" value="Unassembled WGS sequence"/>
</dbReference>
<evidence type="ECO:0000256" key="2">
    <source>
        <dbReference type="ARBA" id="ARBA00022801"/>
    </source>
</evidence>
<dbReference type="InterPro" id="IPR036397">
    <property type="entry name" value="RNaseH_sf"/>
</dbReference>
<comment type="caution">
    <text evidence="6">The sequence shown here is derived from an EMBL/GenBank/DDBJ whole genome shotgun (WGS) entry which is preliminary data.</text>
</comment>
<evidence type="ECO:0000256" key="3">
    <source>
        <dbReference type="SAM" id="MobiDB-lite"/>
    </source>
</evidence>
<dbReference type="EMBL" id="JAWWNJ010000006">
    <property type="protein sequence ID" value="KAK7053916.1"/>
    <property type="molecule type" value="Genomic_DNA"/>
</dbReference>
<dbReference type="GO" id="GO:0006139">
    <property type="term" value="P:nucleobase-containing compound metabolic process"/>
    <property type="evidence" value="ECO:0007669"/>
    <property type="project" value="InterPro"/>
</dbReference>
<dbReference type="InterPro" id="IPR012337">
    <property type="entry name" value="RNaseH-like_sf"/>
</dbReference>
<dbReference type="PANTHER" id="PTHR13620">
    <property type="entry name" value="3-5 EXONUCLEASE"/>
    <property type="match status" value="1"/>
</dbReference>
<evidence type="ECO:0000313" key="6">
    <source>
        <dbReference type="EMBL" id="KAK6991745.1"/>
    </source>
</evidence>
<dbReference type="PANTHER" id="PTHR13620:SF104">
    <property type="entry name" value="EXONUCLEASE 3'-5' DOMAIN-CONTAINING PROTEIN 2"/>
    <property type="match status" value="1"/>
</dbReference>
<evidence type="ECO:0000313" key="7">
    <source>
        <dbReference type="EMBL" id="KAK7019010.1"/>
    </source>
</evidence>
<keyword evidence="1" id="KW-0540">Nuclease</keyword>
<organism evidence="6 9">
    <name type="scientific">Favolaschia claudopus</name>
    <dbReference type="NCBI Taxonomy" id="2862362"/>
    <lineage>
        <taxon>Eukaryota</taxon>
        <taxon>Fungi</taxon>
        <taxon>Dikarya</taxon>
        <taxon>Basidiomycota</taxon>
        <taxon>Agaricomycotina</taxon>
        <taxon>Agaricomycetes</taxon>
        <taxon>Agaricomycetidae</taxon>
        <taxon>Agaricales</taxon>
        <taxon>Marasmiineae</taxon>
        <taxon>Mycenaceae</taxon>
        <taxon>Favolaschia</taxon>
    </lineage>
</organism>
<sequence length="275" mass="31183">MNTQPQRFAPDDAATKMKLGNPKSESLKAYEQQQTIILIGDVDEANNHLRSIGSNSVIGFDSEFKQSVKDKRGKVCTVQLTTHDNTYVVDMTRFDGCPAELRRILEDPTIVKAGTGLHCDGKIISECFSIDVKNCQDLGCMIRIAFPIHYQDTTSPLSLQQMVADVLHRDLKKDNRMADWELGLRDDREGRPLDSMLLYAALDAQAGLELHYQLVAAIAMTAQQRKVDIPIDWYTYDCYKGKAARMETDIHNKIVVWSWALCPWYVGGKFSNFWK</sequence>
<dbReference type="GO" id="GO:0005634">
    <property type="term" value="C:nucleus"/>
    <property type="evidence" value="ECO:0007669"/>
    <property type="project" value="TreeGrafter"/>
</dbReference>
<evidence type="ECO:0000259" key="4">
    <source>
        <dbReference type="Pfam" id="PF01612"/>
    </source>
</evidence>
<dbReference type="EMBL" id="JAWWNJ010000115">
    <property type="protein sequence ID" value="KAK6991745.1"/>
    <property type="molecule type" value="Genomic_DNA"/>
</dbReference>
<feature type="region of interest" description="Disordered" evidence="3">
    <location>
        <begin position="1"/>
        <end position="25"/>
    </location>
</feature>
<dbReference type="CDD" id="cd06141">
    <property type="entry name" value="WRN_exo"/>
    <property type="match status" value="1"/>
</dbReference>
<dbReference type="GO" id="GO:0005737">
    <property type="term" value="C:cytoplasm"/>
    <property type="evidence" value="ECO:0007669"/>
    <property type="project" value="TreeGrafter"/>
</dbReference>
<keyword evidence="9" id="KW-1185">Reference proteome</keyword>
<protein>
    <submittedName>
        <fullName evidence="6">Ribonuclease H-like domain-containing protein</fullName>
    </submittedName>
</protein>
<dbReference type="AlphaFoldDB" id="A0AAV9ZTK7"/>
<dbReference type="Gene3D" id="3.30.420.10">
    <property type="entry name" value="Ribonuclease H-like superfamily/Ribonuclease H"/>
    <property type="match status" value="1"/>
</dbReference>
<evidence type="ECO:0000313" key="8">
    <source>
        <dbReference type="EMBL" id="KAK7053916.1"/>
    </source>
</evidence>
<dbReference type="InterPro" id="IPR002562">
    <property type="entry name" value="3'-5'_exonuclease_dom"/>
</dbReference>
<accession>A0AAV9ZTK7</accession>
<proteinExistence type="predicted"/>
<dbReference type="Pfam" id="PF01612">
    <property type="entry name" value="DNA_pol_A_exo1"/>
    <property type="match status" value="1"/>
</dbReference>
<dbReference type="SUPFAM" id="SSF53098">
    <property type="entry name" value="Ribonuclease H-like"/>
    <property type="match status" value="1"/>
</dbReference>
<gene>
    <name evidence="8" type="ORF">R3P38DRAFT_3171356</name>
    <name evidence="7" type="ORF">R3P38DRAFT_3200255</name>
    <name evidence="6" type="ORF">R3P38DRAFT_3227133</name>
    <name evidence="5" type="ORF">R3P38DRAFT_3244302</name>
</gene>
<dbReference type="EMBL" id="JAWWNJ010000237">
    <property type="protein sequence ID" value="KAK6968974.1"/>
    <property type="molecule type" value="Genomic_DNA"/>
</dbReference>
<dbReference type="GO" id="GO:0003676">
    <property type="term" value="F:nucleic acid binding"/>
    <property type="evidence" value="ECO:0007669"/>
    <property type="project" value="InterPro"/>
</dbReference>
<name>A0AAV9ZTK7_9AGAR</name>
<dbReference type="InterPro" id="IPR051132">
    <property type="entry name" value="3-5_Exonuclease_domain"/>
</dbReference>
<reference evidence="6 9" key="1">
    <citation type="journal article" date="2024" name="J Genomics">
        <title>Draft genome sequencing and assembly of Favolaschia claudopus CIRM-BRFM 2984 isolated from oak limbs.</title>
        <authorList>
            <person name="Navarro D."/>
            <person name="Drula E."/>
            <person name="Chaduli D."/>
            <person name="Cazenave R."/>
            <person name="Ahrendt S."/>
            <person name="Wang J."/>
            <person name="Lipzen A."/>
            <person name="Daum C."/>
            <person name="Barry K."/>
            <person name="Grigoriev I.V."/>
            <person name="Favel A."/>
            <person name="Rosso M.N."/>
            <person name="Martin F."/>
        </authorList>
    </citation>
    <scope>NUCLEOTIDE SEQUENCE [LARGE SCALE GENOMIC DNA]</scope>
    <source>
        <strain evidence="6 9">CIRM-BRFM 2984</strain>
    </source>
</reference>
<keyword evidence="2" id="KW-0378">Hydrolase</keyword>
<evidence type="ECO:0000313" key="9">
    <source>
        <dbReference type="Proteomes" id="UP001362999"/>
    </source>
</evidence>
<dbReference type="EMBL" id="JAWWNJ010000045">
    <property type="protein sequence ID" value="KAK7019010.1"/>
    <property type="molecule type" value="Genomic_DNA"/>
</dbReference>
<evidence type="ECO:0000313" key="5">
    <source>
        <dbReference type="EMBL" id="KAK6968974.1"/>
    </source>
</evidence>